<dbReference type="AlphaFoldDB" id="A0A147J9R9"/>
<organism evidence="1 2">
    <name type="scientific">Sphingomonas sanguinis</name>
    <dbReference type="NCBI Taxonomy" id="33051"/>
    <lineage>
        <taxon>Bacteria</taxon>
        <taxon>Pseudomonadati</taxon>
        <taxon>Pseudomonadota</taxon>
        <taxon>Alphaproteobacteria</taxon>
        <taxon>Sphingomonadales</taxon>
        <taxon>Sphingomonadaceae</taxon>
        <taxon>Sphingomonas</taxon>
    </lineage>
</organism>
<evidence type="ECO:0000313" key="1">
    <source>
        <dbReference type="EMBL" id="KTW14359.1"/>
    </source>
</evidence>
<protein>
    <submittedName>
        <fullName evidence="1">Uncharacterized protein</fullName>
    </submittedName>
</protein>
<evidence type="ECO:0000313" key="2">
    <source>
        <dbReference type="Proteomes" id="UP000074410"/>
    </source>
</evidence>
<dbReference type="EMBL" id="LDTC01000054">
    <property type="protein sequence ID" value="KTW14359.1"/>
    <property type="molecule type" value="Genomic_DNA"/>
</dbReference>
<sequence length="70" mass="7467">PPVDGRGLRGGRCRERTFDGRDDAFQIAQDVVVPEANDAPALHFKVAGAGPVVSCVFGMLAAVHFDDQPF</sequence>
<accession>A0A147J9R9</accession>
<reference evidence="1 2" key="1">
    <citation type="journal article" date="2016" name="Front. Microbiol.">
        <title>Genomic Resource of Rice Seed Associated Bacteria.</title>
        <authorList>
            <person name="Midha S."/>
            <person name="Bansal K."/>
            <person name="Sharma S."/>
            <person name="Kumar N."/>
            <person name="Patil P.P."/>
            <person name="Chaudhry V."/>
            <person name="Patil P.B."/>
        </authorList>
    </citation>
    <scope>NUCLEOTIDE SEQUENCE [LARGE SCALE GENOMIC DNA]</scope>
    <source>
        <strain evidence="1 2">NS258</strain>
    </source>
</reference>
<comment type="caution">
    <text evidence="1">The sequence shown here is derived from an EMBL/GenBank/DDBJ whole genome shotgun (WGS) entry which is preliminary data.</text>
</comment>
<gene>
    <name evidence="1" type="ORF">NS258_07410</name>
</gene>
<dbReference type="Proteomes" id="UP000074410">
    <property type="component" value="Unassembled WGS sequence"/>
</dbReference>
<feature type="non-terminal residue" evidence="1">
    <location>
        <position position="1"/>
    </location>
</feature>
<proteinExistence type="predicted"/>
<name>A0A147J9R9_9SPHN</name>